<dbReference type="KEGG" id="des:DSOUD_2792"/>
<dbReference type="RefSeq" id="WP_053551531.1">
    <property type="nucleotide sequence ID" value="NZ_CP010802.1"/>
</dbReference>
<dbReference type="Pfam" id="PF00571">
    <property type="entry name" value="CBS"/>
    <property type="match status" value="2"/>
</dbReference>
<dbReference type="PANTHER" id="PTHR43080:SF2">
    <property type="entry name" value="CBS DOMAIN-CONTAINING PROTEIN"/>
    <property type="match status" value="1"/>
</dbReference>
<name>A0A0M4DB57_9BACT</name>
<feature type="domain" description="CBS" evidence="3">
    <location>
        <begin position="98"/>
        <end position="149"/>
    </location>
</feature>
<dbReference type="InterPro" id="IPR046342">
    <property type="entry name" value="CBS_dom_sf"/>
</dbReference>
<dbReference type="OrthoDB" id="9790355at2"/>
<dbReference type="PANTHER" id="PTHR43080">
    <property type="entry name" value="CBS DOMAIN-CONTAINING PROTEIN CBSX3, MITOCHONDRIAL"/>
    <property type="match status" value="1"/>
</dbReference>
<dbReference type="STRING" id="1603606.DSOUD_2792"/>
<dbReference type="EMBL" id="CP010802">
    <property type="protein sequence ID" value="ALC17530.1"/>
    <property type="molecule type" value="Genomic_DNA"/>
</dbReference>
<evidence type="ECO:0000256" key="1">
    <source>
        <dbReference type="ARBA" id="ARBA00023122"/>
    </source>
</evidence>
<gene>
    <name evidence="4" type="ORF">DSOUD_2792</name>
</gene>
<dbReference type="Gene3D" id="3.10.580.10">
    <property type="entry name" value="CBS-domain"/>
    <property type="match status" value="1"/>
</dbReference>
<dbReference type="SMART" id="SM00116">
    <property type="entry name" value="CBS"/>
    <property type="match status" value="2"/>
</dbReference>
<organism evidence="4 5">
    <name type="scientific">Desulfuromonas soudanensis</name>
    <dbReference type="NCBI Taxonomy" id="1603606"/>
    <lineage>
        <taxon>Bacteria</taxon>
        <taxon>Pseudomonadati</taxon>
        <taxon>Thermodesulfobacteriota</taxon>
        <taxon>Desulfuromonadia</taxon>
        <taxon>Desulfuromonadales</taxon>
        <taxon>Desulfuromonadaceae</taxon>
        <taxon>Desulfuromonas</taxon>
    </lineage>
</organism>
<keyword evidence="5" id="KW-1185">Reference proteome</keyword>
<evidence type="ECO:0000313" key="5">
    <source>
        <dbReference type="Proteomes" id="UP000057158"/>
    </source>
</evidence>
<evidence type="ECO:0000256" key="2">
    <source>
        <dbReference type="PROSITE-ProRule" id="PRU00703"/>
    </source>
</evidence>
<dbReference type="SUPFAM" id="SSF54631">
    <property type="entry name" value="CBS-domain pair"/>
    <property type="match status" value="1"/>
</dbReference>
<feature type="domain" description="CBS" evidence="3">
    <location>
        <begin position="8"/>
        <end position="65"/>
    </location>
</feature>
<evidence type="ECO:0000259" key="3">
    <source>
        <dbReference type="PROSITE" id="PS51371"/>
    </source>
</evidence>
<dbReference type="AlphaFoldDB" id="A0A0M4DB57"/>
<keyword evidence="1 2" id="KW-0129">CBS domain</keyword>
<dbReference type="PATRIC" id="fig|1603606.3.peg.3023"/>
<sequence length="149" mass="16671">MLKAKDIMTTAVQSVTEETTVEELARLFAEKNHSAMPVLGEDGTLKGIVTETDLVQQDRPLHLPKVISLFDWVLYLESEKNFREEVERITARKVGDICSREVTTCSPETPVSEIAELMVAKKSHLIPVVDKNRVVGVVARLDIIRAMGR</sequence>
<dbReference type="PROSITE" id="PS51371">
    <property type="entry name" value="CBS"/>
    <property type="match status" value="2"/>
</dbReference>
<dbReference type="CDD" id="cd04586">
    <property type="entry name" value="CBS_pair_BON_assoc"/>
    <property type="match status" value="1"/>
</dbReference>
<dbReference type="Proteomes" id="UP000057158">
    <property type="component" value="Chromosome"/>
</dbReference>
<reference evidence="4 5" key="1">
    <citation type="submission" date="2015-07" db="EMBL/GenBank/DDBJ databases">
        <title>Isolation and Genomic Characterization of a Novel Halophilic Metal-Reducing Deltaproteobacterium from the Deep Subsurface.</title>
        <authorList>
            <person name="Badalamenti J.P."/>
            <person name="Summers Z.M."/>
            <person name="Gralnick J.A."/>
            <person name="Bond D.R."/>
        </authorList>
    </citation>
    <scope>NUCLEOTIDE SEQUENCE [LARGE SCALE GENOMIC DNA]</scope>
    <source>
        <strain evidence="4 5">WTL</strain>
    </source>
</reference>
<protein>
    <submittedName>
        <fullName evidence="4">Membrane protein</fullName>
    </submittedName>
</protein>
<dbReference type="InterPro" id="IPR051257">
    <property type="entry name" value="Diverse_CBS-Domain"/>
</dbReference>
<dbReference type="InterPro" id="IPR000644">
    <property type="entry name" value="CBS_dom"/>
</dbReference>
<evidence type="ECO:0000313" key="4">
    <source>
        <dbReference type="EMBL" id="ALC17530.1"/>
    </source>
</evidence>
<accession>A0A0M4DB57</accession>
<proteinExistence type="predicted"/>